<feature type="transmembrane region" description="Helical" evidence="1">
    <location>
        <begin position="46"/>
        <end position="65"/>
    </location>
</feature>
<keyword evidence="1" id="KW-0472">Membrane</keyword>
<dbReference type="Pfam" id="PF12666">
    <property type="entry name" value="PrgI"/>
    <property type="match status" value="1"/>
</dbReference>
<protein>
    <recommendedName>
        <fullName evidence="4">PrgI family protein</fullName>
    </recommendedName>
</protein>
<keyword evidence="1" id="KW-0812">Transmembrane</keyword>
<dbReference type="AlphaFoldDB" id="A0A1F6FI76"/>
<reference evidence="2 3" key="1">
    <citation type="journal article" date="2016" name="Nat. Commun.">
        <title>Thousands of microbial genomes shed light on interconnected biogeochemical processes in an aquifer system.</title>
        <authorList>
            <person name="Anantharaman K."/>
            <person name="Brown C.T."/>
            <person name="Hug L.A."/>
            <person name="Sharon I."/>
            <person name="Castelle C.J."/>
            <person name="Probst A.J."/>
            <person name="Thomas B.C."/>
            <person name="Singh A."/>
            <person name="Wilkins M.J."/>
            <person name="Karaoz U."/>
            <person name="Brodie E.L."/>
            <person name="Williams K.H."/>
            <person name="Hubbard S.S."/>
            <person name="Banfield J.F."/>
        </authorList>
    </citation>
    <scope>NUCLEOTIDE SEQUENCE [LARGE SCALE GENOMIC DNA]</scope>
</reference>
<dbReference type="STRING" id="1798531.A2392_02220"/>
<keyword evidence="1" id="KW-1133">Transmembrane helix</keyword>
<comment type="caution">
    <text evidence="2">The sequence shown here is derived from an EMBL/GenBank/DDBJ whole genome shotgun (WGS) entry which is preliminary data.</text>
</comment>
<gene>
    <name evidence="2" type="ORF">A2392_02220</name>
</gene>
<proteinExistence type="predicted"/>
<accession>A0A1F6FI76</accession>
<evidence type="ECO:0000313" key="2">
    <source>
        <dbReference type="EMBL" id="OGG85568.1"/>
    </source>
</evidence>
<evidence type="ECO:0000256" key="1">
    <source>
        <dbReference type="SAM" id="Phobius"/>
    </source>
</evidence>
<dbReference type="EMBL" id="MFMS01000006">
    <property type="protein sequence ID" value="OGG85568.1"/>
    <property type="molecule type" value="Genomic_DNA"/>
</dbReference>
<dbReference type="Proteomes" id="UP000177395">
    <property type="component" value="Unassembled WGS sequence"/>
</dbReference>
<name>A0A1F6FI76_9BACT</name>
<dbReference type="InterPro" id="IPR024414">
    <property type="entry name" value="Uncharacterised_PrgI"/>
</dbReference>
<evidence type="ECO:0000313" key="3">
    <source>
        <dbReference type="Proteomes" id="UP000177395"/>
    </source>
</evidence>
<feature type="transmembrane region" description="Helical" evidence="1">
    <location>
        <begin position="24"/>
        <end position="40"/>
    </location>
</feature>
<organism evidence="2 3">
    <name type="scientific">Candidatus Kaiserbacteria bacterium RIFOXYB1_FULL_46_14</name>
    <dbReference type="NCBI Taxonomy" id="1798531"/>
    <lineage>
        <taxon>Bacteria</taxon>
        <taxon>Candidatus Kaiseribacteriota</taxon>
    </lineage>
</organism>
<sequence length="136" mass="15349">MRFEVPQFIEIEDKIFGPLTWKQFIYVAGGSGLAVVLFFFTPFLVFILFGIPVAALTFLLSFYPVNNRPFSIFMESAIRYFQGAKLYLWRKRGTGVYRGAAADEAGTPAYMPPSPTGNIASISRRLELKAIQKDIH</sequence>
<evidence type="ECO:0008006" key="4">
    <source>
        <dbReference type="Google" id="ProtNLM"/>
    </source>
</evidence>